<dbReference type="RefSeq" id="WP_394849558.1">
    <property type="nucleotide sequence ID" value="NZ_CP089982.1"/>
</dbReference>
<dbReference type="InterPro" id="IPR006162">
    <property type="entry name" value="Ppantetheine_attach_site"/>
</dbReference>
<dbReference type="Gene3D" id="2.30.38.10">
    <property type="entry name" value="Luciferase, Domain 3"/>
    <property type="match status" value="1"/>
</dbReference>
<dbReference type="InterPro" id="IPR001242">
    <property type="entry name" value="Condensation_dom"/>
</dbReference>
<gene>
    <name evidence="6" type="ORF">LZC95_19175</name>
</gene>
<evidence type="ECO:0000256" key="4">
    <source>
        <dbReference type="ARBA" id="ARBA00022737"/>
    </source>
</evidence>
<dbReference type="Gene3D" id="3.40.50.150">
    <property type="entry name" value="Vaccinia Virus protein VP39"/>
    <property type="match status" value="1"/>
</dbReference>
<dbReference type="Pfam" id="PF08242">
    <property type="entry name" value="Methyltransf_12"/>
    <property type="match status" value="1"/>
</dbReference>
<dbReference type="CDD" id="cd17646">
    <property type="entry name" value="A_NRPS_AB3403-like"/>
    <property type="match status" value="1"/>
</dbReference>
<evidence type="ECO:0000313" key="6">
    <source>
        <dbReference type="EMBL" id="WXA98931.1"/>
    </source>
</evidence>
<accession>A0ABZ2KRH4</accession>
<dbReference type="InterPro" id="IPR023213">
    <property type="entry name" value="CAT-like_dom_sf"/>
</dbReference>
<sequence length="1951" mass="217057">MSERTLSPAQQKLLERLRHAKPAKPAVAAVRREPDGTPAPLSFTQQRLWFLEQLLPRHDVYTQPLGFLLHGKLDVAVLERCLAEIVQRHEPLRTTFPAVDGRPVQRIVVVRGPLLQVDDISHEERSNRQARAVAWIRDEAQRAFDLVEGPLFSARLLRLAEREHLLVLNGHHIVSDTWSFGLLIRELGALYPAFARHRPSPLPPLPMRYADFTRAQHEQVRGPAFARHLAYWKSKLGKVPPLLDVQGDRARPPQKSYTGGLVRRRLDAELSTALTRLSQREGVTPFMTLLSAFKVLLLRYTGQTDILIGSTHAGRSRPEVEPLFGFFANTVVLRTDLGSDPTFRELLGRVRTTVSEAADHQEIPFELLVNEYQAARDMSYNPLFQVGFVLQNAPISALSHLDEDLVLTIFHPQAPEPHRLPESGLELDPIEIYNGSSKFDLWLSMAGNESGLAAALEYDGDLFDRDTCERLMDHFEVLLGGIVADPGRKLSQLPILAPGERERLVVQWNATHADYPGKEKLLHELIEARAAEDPSAIALRFEDRELTYAELDARANHLAHELVELGVGPDVFVGLCVERSLAMIIGMLAILKAGGGYVPIDPTYPADRQAFMLRDAAVRVVLVQAHLSSQVPDVGAPVRIIGDEPAGARADAPPRKTTREHLAYVMYTSGSTGNPKGVLIRHRNIVNTILWMQAQYPLTAADRVVQKTPFTFDVSLLEIFQTLSVGGCLVMARPGGHKDATYLAQLCQRERITTLHFVASMLQVFLEDPDAPNCRSLRRVFASGEALSYALMEQFYERMPSSIELHNMYGPTEISIEATFWACQKDASRPVVPIGRPIGNTQIYIVDEHLEPVPTGRPGELCIGGAGVALGYLNRPELTAEKFPRDPFAAEEGRHLYRTGDLARYRHDGMIEFLGRLDDQVKVRGFRIELGEIEAALRQQPMVKDAVVMARADAGRQSLAAYVVPDRDANDARTGRLEHVQNWSVAFDDTYRAPRASRPEQDFSGWNSSYTGEPLPDEAMQEWVDTTVTRIRALRPSRVLELGCGTGLFLLRLAPECAAYHATDISAVAIEALEREVRARGLQGVTLSQAEANAFPSEPEAYDVIILNSVVQYFPSLDYLRDVLSKAARALRPGGAIFVGDVRSLPLLETFHRSVQIAKAPASRSSEEIQRRIRHAMATENELVIAPAFFTGLEALVCERILSKRGRHRNELTQFRYDVILRRGEAEGAPELEANDEVHDELRAVEDIHRCLASNRPARLSCTHLLDARLAAFFREAHESDAVPVDPEDLFALGEEMGYEVDLLGRDDAPGYFDVRFREPGVAAGFFGPRPSADAELGTHPLRQRLAAVLVPGWKKGLQRILPDFMIPPTFVLLDAIPIGSHGKVDRSALPEPAPTLADAEVVYVAPRSPIEETLAGIWAETLGLESVGTANNFFALGGDSIRSIQAVARARRAGLNLTVEHLFRNQTIAELAATLQHEPAASALDRPTWTRASFDVDTTNIAVEDIYPASPGQAYLLAQRETNPEPGLYALFGAIPIPGLDTAAFTRAWQTLIDRHPALRTSFAKTRTGDGRYVQIVHTSAPAPIEELDWRDVPPAEVEPRLHAYIAHARAEGYRLEDCPQMRIAFIRTAEAHHWAVIGFNYLQRDGWSTMLLLEELQTLYAAYSAGSAPSSQEKPGVSPRAYLERVERQDLGASEAFWRAKLQGLRRTTNLVESLGGHAITLADGEPAFAKQHTYLDAATTEKLVAVSREERITLNTLVHGAWALLLAEYTKSQDLVYGALVSGRAPEIPNIEGMVGMLTNILPVRPPSPSRYPTLRAWLRALQNDFLELRRHEHSSLSDVKRWSELPREGHPFESYIVMENVPMAQSVASMLDPASPFTLTQLGFPLRVEVWTGLSPEILFLLHYDRRLFRDGVITSVLRDIERAMAFMTSAMNLPPCLERGERSKTA</sequence>
<dbReference type="Gene3D" id="3.30.559.30">
    <property type="entry name" value="Nonribosomal peptide synthetase, condensation domain"/>
    <property type="match status" value="2"/>
</dbReference>
<feature type="domain" description="Carrier" evidence="5">
    <location>
        <begin position="1406"/>
        <end position="1480"/>
    </location>
</feature>
<evidence type="ECO:0000313" key="7">
    <source>
        <dbReference type="Proteomes" id="UP001379533"/>
    </source>
</evidence>
<organism evidence="6 7">
    <name type="scientific">Pendulispora brunnea</name>
    <dbReference type="NCBI Taxonomy" id="2905690"/>
    <lineage>
        <taxon>Bacteria</taxon>
        <taxon>Pseudomonadati</taxon>
        <taxon>Myxococcota</taxon>
        <taxon>Myxococcia</taxon>
        <taxon>Myxococcales</taxon>
        <taxon>Sorangiineae</taxon>
        <taxon>Pendulisporaceae</taxon>
        <taxon>Pendulispora</taxon>
    </lineage>
</organism>
<keyword evidence="4" id="KW-0677">Repeat</keyword>
<dbReference type="Gene3D" id="3.40.50.980">
    <property type="match status" value="2"/>
</dbReference>
<dbReference type="PANTHER" id="PTHR45527:SF1">
    <property type="entry name" value="FATTY ACID SYNTHASE"/>
    <property type="match status" value="1"/>
</dbReference>
<evidence type="ECO:0000256" key="1">
    <source>
        <dbReference type="ARBA" id="ARBA00001957"/>
    </source>
</evidence>
<dbReference type="InterPro" id="IPR013217">
    <property type="entry name" value="Methyltransf_12"/>
</dbReference>
<dbReference type="PROSITE" id="PS00455">
    <property type="entry name" value="AMP_BINDING"/>
    <property type="match status" value="1"/>
</dbReference>
<comment type="cofactor">
    <cofactor evidence="1">
        <name>pantetheine 4'-phosphate</name>
        <dbReference type="ChEBI" id="CHEBI:47942"/>
    </cofactor>
</comment>
<dbReference type="InterPro" id="IPR020845">
    <property type="entry name" value="AMP-binding_CS"/>
</dbReference>
<dbReference type="Pfam" id="PF00550">
    <property type="entry name" value="PP-binding"/>
    <property type="match status" value="1"/>
</dbReference>
<keyword evidence="2" id="KW-0596">Phosphopantetheine</keyword>
<dbReference type="SUPFAM" id="SSF52777">
    <property type="entry name" value="CoA-dependent acyltransferases"/>
    <property type="match status" value="4"/>
</dbReference>
<dbReference type="NCBIfam" id="TIGR01733">
    <property type="entry name" value="AA-adenyl-dom"/>
    <property type="match status" value="1"/>
</dbReference>
<dbReference type="Gene3D" id="1.10.1200.10">
    <property type="entry name" value="ACP-like"/>
    <property type="match status" value="1"/>
</dbReference>
<protein>
    <submittedName>
        <fullName evidence="6">Amino acid adenylation domain-containing protein</fullName>
    </submittedName>
</protein>
<dbReference type="InterPro" id="IPR000873">
    <property type="entry name" value="AMP-dep_synth/lig_dom"/>
</dbReference>
<dbReference type="Pfam" id="PF00501">
    <property type="entry name" value="AMP-binding"/>
    <property type="match status" value="1"/>
</dbReference>
<name>A0ABZ2KRH4_9BACT</name>
<evidence type="ECO:0000256" key="2">
    <source>
        <dbReference type="ARBA" id="ARBA00022450"/>
    </source>
</evidence>
<dbReference type="Pfam" id="PF00668">
    <property type="entry name" value="Condensation"/>
    <property type="match status" value="2"/>
</dbReference>
<dbReference type="PROSITE" id="PS00012">
    <property type="entry name" value="PHOSPHOPANTETHEINE"/>
    <property type="match status" value="1"/>
</dbReference>
<dbReference type="SUPFAM" id="SSF53335">
    <property type="entry name" value="S-adenosyl-L-methionine-dependent methyltransferases"/>
    <property type="match status" value="1"/>
</dbReference>
<dbReference type="SUPFAM" id="SSF56801">
    <property type="entry name" value="Acetyl-CoA synthetase-like"/>
    <property type="match status" value="1"/>
</dbReference>
<dbReference type="Proteomes" id="UP001379533">
    <property type="component" value="Chromosome"/>
</dbReference>
<dbReference type="Gene3D" id="3.30.559.10">
    <property type="entry name" value="Chloramphenicol acetyltransferase-like domain"/>
    <property type="match status" value="2"/>
</dbReference>
<dbReference type="InterPro" id="IPR009081">
    <property type="entry name" value="PP-bd_ACP"/>
</dbReference>
<dbReference type="Gene3D" id="3.30.300.30">
    <property type="match status" value="2"/>
</dbReference>
<proteinExistence type="predicted"/>
<dbReference type="PANTHER" id="PTHR45527">
    <property type="entry name" value="NONRIBOSOMAL PEPTIDE SYNTHETASE"/>
    <property type="match status" value="1"/>
</dbReference>
<evidence type="ECO:0000259" key="5">
    <source>
        <dbReference type="PROSITE" id="PS50075"/>
    </source>
</evidence>
<keyword evidence="3" id="KW-0597">Phosphoprotein</keyword>
<keyword evidence="7" id="KW-1185">Reference proteome</keyword>
<dbReference type="CDD" id="cd02440">
    <property type="entry name" value="AdoMet_MTases"/>
    <property type="match status" value="1"/>
</dbReference>
<dbReference type="PROSITE" id="PS50075">
    <property type="entry name" value="CARRIER"/>
    <property type="match status" value="1"/>
</dbReference>
<dbReference type="InterPro" id="IPR036736">
    <property type="entry name" value="ACP-like_sf"/>
</dbReference>
<dbReference type="EMBL" id="CP089982">
    <property type="protein sequence ID" value="WXA98931.1"/>
    <property type="molecule type" value="Genomic_DNA"/>
</dbReference>
<dbReference type="SMART" id="SM00823">
    <property type="entry name" value="PKS_PP"/>
    <property type="match status" value="1"/>
</dbReference>
<evidence type="ECO:0000256" key="3">
    <source>
        <dbReference type="ARBA" id="ARBA00022553"/>
    </source>
</evidence>
<dbReference type="InterPro" id="IPR010071">
    <property type="entry name" value="AA_adenyl_dom"/>
</dbReference>
<dbReference type="InterPro" id="IPR045851">
    <property type="entry name" value="AMP-bd_C_sf"/>
</dbReference>
<dbReference type="InterPro" id="IPR020806">
    <property type="entry name" value="PKS_PP-bd"/>
</dbReference>
<reference evidence="6 7" key="1">
    <citation type="submission" date="2021-12" db="EMBL/GenBank/DDBJ databases">
        <title>Discovery of the Pendulisporaceae a myxobacterial family with distinct sporulation behavior and unique specialized metabolism.</title>
        <authorList>
            <person name="Garcia R."/>
            <person name="Popoff A."/>
            <person name="Bader C.D."/>
            <person name="Loehr J."/>
            <person name="Walesch S."/>
            <person name="Walt C."/>
            <person name="Boldt J."/>
            <person name="Bunk B."/>
            <person name="Haeckl F.J.F.P.J."/>
            <person name="Gunesch A.P."/>
            <person name="Birkelbach J."/>
            <person name="Nuebel U."/>
            <person name="Pietschmann T."/>
            <person name="Bach T."/>
            <person name="Mueller R."/>
        </authorList>
    </citation>
    <scope>NUCLEOTIDE SEQUENCE [LARGE SCALE GENOMIC DNA]</scope>
    <source>
        <strain evidence="6 7">MSr12523</strain>
    </source>
</reference>
<dbReference type="SUPFAM" id="SSF47336">
    <property type="entry name" value="ACP-like"/>
    <property type="match status" value="1"/>
</dbReference>
<dbReference type="CDD" id="cd19531">
    <property type="entry name" value="LCL_NRPS-like"/>
    <property type="match status" value="1"/>
</dbReference>
<dbReference type="InterPro" id="IPR029063">
    <property type="entry name" value="SAM-dependent_MTases_sf"/>
</dbReference>